<evidence type="ECO:0000313" key="3">
    <source>
        <dbReference type="Proteomes" id="UP000767446"/>
    </source>
</evidence>
<dbReference type="CDD" id="cd07820">
    <property type="entry name" value="SRPBCC_3"/>
    <property type="match status" value="1"/>
</dbReference>
<organism evidence="2 3">
    <name type="scientific">Gomphosphaeria aponina SAG 52.96 = DSM 107014</name>
    <dbReference type="NCBI Taxonomy" id="1521640"/>
    <lineage>
        <taxon>Bacteria</taxon>
        <taxon>Bacillati</taxon>
        <taxon>Cyanobacteriota</taxon>
        <taxon>Cyanophyceae</taxon>
        <taxon>Oscillatoriophycideae</taxon>
        <taxon>Chroococcales</taxon>
        <taxon>Gomphosphaeriaceae</taxon>
        <taxon>Gomphosphaeria</taxon>
    </lineage>
</organism>
<dbReference type="Pfam" id="PF03364">
    <property type="entry name" value="Polyketide_cyc"/>
    <property type="match status" value="1"/>
</dbReference>
<evidence type="ECO:0000313" key="2">
    <source>
        <dbReference type="EMBL" id="MBR8828627.1"/>
    </source>
</evidence>
<dbReference type="Proteomes" id="UP000767446">
    <property type="component" value="Unassembled WGS sequence"/>
</dbReference>
<feature type="domain" description="Coenzyme Q-binding protein COQ10 START" evidence="1">
    <location>
        <begin position="10"/>
        <end position="133"/>
    </location>
</feature>
<protein>
    <submittedName>
        <fullName evidence="2">SRPBCC family protein</fullName>
    </submittedName>
</protein>
<reference evidence="2" key="1">
    <citation type="submission" date="2021-02" db="EMBL/GenBank/DDBJ databases">
        <title>Metagenome analyses of Stigonema ocellatum DSM 106950, Chlorogloea purpurea SAG 13.99 and Gomphosphaeria aponina DSM 107014.</title>
        <authorList>
            <person name="Marter P."/>
            <person name="Huang S."/>
        </authorList>
    </citation>
    <scope>NUCLEOTIDE SEQUENCE</scope>
    <source>
        <strain evidence="2">JP213</strain>
    </source>
</reference>
<name>A0A941JTH3_9CHRO</name>
<dbReference type="EMBL" id="JADQBC010000079">
    <property type="protein sequence ID" value="MBR8828627.1"/>
    <property type="molecule type" value="Genomic_DNA"/>
</dbReference>
<sequence>MLKFDYSTLINAPIEVVWSFHEREDILQLLTPPWQPVKIIRREGGLKVGAISEFCIFLGPIPVRWVARHTEYEQYRLFVDQQIEGPMKYWLHRHQFVAENGKTNLTDSIEYALPGGWLVELLLGWWVNSRLQDMFRYRHEVTHRECIEI</sequence>
<proteinExistence type="predicted"/>
<gene>
    <name evidence="2" type="ORF">DSM107014_12135</name>
</gene>
<dbReference type="AlphaFoldDB" id="A0A941JTH3"/>
<comment type="caution">
    <text evidence="2">The sequence shown here is derived from an EMBL/GenBank/DDBJ whole genome shotgun (WGS) entry which is preliminary data.</text>
</comment>
<dbReference type="Gene3D" id="3.30.530.20">
    <property type="match status" value="1"/>
</dbReference>
<dbReference type="SUPFAM" id="SSF55961">
    <property type="entry name" value="Bet v1-like"/>
    <property type="match status" value="1"/>
</dbReference>
<evidence type="ECO:0000259" key="1">
    <source>
        <dbReference type="Pfam" id="PF03364"/>
    </source>
</evidence>
<dbReference type="InterPro" id="IPR023393">
    <property type="entry name" value="START-like_dom_sf"/>
</dbReference>
<accession>A0A941JTH3</accession>
<dbReference type="InterPro" id="IPR005031">
    <property type="entry name" value="COQ10_START"/>
</dbReference>